<dbReference type="GO" id="GO:0016020">
    <property type="term" value="C:membrane"/>
    <property type="evidence" value="ECO:0007669"/>
    <property type="project" value="UniProtKB-SubCell"/>
</dbReference>
<comment type="subcellular location">
    <subcellularLocation>
        <location evidence="1">Membrane</location>
        <topology evidence="1">Multi-pass membrane protein</topology>
    </subcellularLocation>
</comment>
<proteinExistence type="inferred from homology"/>
<accession>A0A7V3YI17</accession>
<evidence type="ECO:0000256" key="3">
    <source>
        <dbReference type="ARBA" id="ARBA00022692"/>
    </source>
</evidence>
<organism evidence="7">
    <name type="scientific">Candidatus Caldatribacterium californiense</name>
    <dbReference type="NCBI Taxonomy" id="1454726"/>
    <lineage>
        <taxon>Bacteria</taxon>
        <taxon>Pseudomonadati</taxon>
        <taxon>Atribacterota</taxon>
        <taxon>Atribacteria</taxon>
        <taxon>Atribacterales</taxon>
        <taxon>Candidatus Caldatribacteriaceae</taxon>
        <taxon>Candidatus Caldatribacterium</taxon>
    </lineage>
</organism>
<evidence type="ECO:0000313" key="7">
    <source>
        <dbReference type="EMBL" id="HGI31385.1"/>
    </source>
</evidence>
<evidence type="ECO:0000256" key="6">
    <source>
        <dbReference type="SAM" id="Phobius"/>
    </source>
</evidence>
<keyword evidence="4 6" id="KW-1133">Transmembrane helix</keyword>
<evidence type="ECO:0000256" key="4">
    <source>
        <dbReference type="ARBA" id="ARBA00022989"/>
    </source>
</evidence>
<evidence type="ECO:0000256" key="5">
    <source>
        <dbReference type="ARBA" id="ARBA00023136"/>
    </source>
</evidence>
<keyword evidence="3 6" id="KW-0812">Transmembrane</keyword>
<evidence type="ECO:0000256" key="2">
    <source>
        <dbReference type="ARBA" id="ARBA00007524"/>
    </source>
</evidence>
<dbReference type="Gene3D" id="1.20.1260.100">
    <property type="entry name" value="TspO/MBR protein"/>
    <property type="match status" value="1"/>
</dbReference>
<name>A0A7V3YI17_9BACT</name>
<reference evidence="7" key="1">
    <citation type="journal article" date="2020" name="mSystems">
        <title>Genome- and Community-Level Interaction Insights into Carbon Utilization and Element Cycling Functions of Hydrothermarchaeota in Hydrothermal Sediment.</title>
        <authorList>
            <person name="Zhou Z."/>
            <person name="Liu Y."/>
            <person name="Xu W."/>
            <person name="Pan J."/>
            <person name="Luo Z.H."/>
            <person name="Li M."/>
        </authorList>
    </citation>
    <scope>NUCLEOTIDE SEQUENCE [LARGE SCALE GENOMIC DNA]</scope>
    <source>
        <strain evidence="7">SpSt-747</strain>
    </source>
</reference>
<sequence length="58" mass="6611">MMGIALYLVWQANFGGARAILSLYFLRLAANIPWSLFFLGMRNLLFPWRPCSTPPFCG</sequence>
<dbReference type="Pfam" id="PF03073">
    <property type="entry name" value="TspO_MBR"/>
    <property type="match status" value="1"/>
</dbReference>
<comment type="caution">
    <text evidence="7">The sequence shown here is derived from an EMBL/GenBank/DDBJ whole genome shotgun (WGS) entry which is preliminary data.</text>
</comment>
<evidence type="ECO:0000256" key="1">
    <source>
        <dbReference type="ARBA" id="ARBA00004141"/>
    </source>
</evidence>
<dbReference type="EMBL" id="DTFV01000126">
    <property type="protein sequence ID" value="HGI31385.1"/>
    <property type="molecule type" value="Genomic_DNA"/>
</dbReference>
<dbReference type="InterPro" id="IPR038330">
    <property type="entry name" value="TspO/MBR-related_sf"/>
</dbReference>
<dbReference type="InterPro" id="IPR004307">
    <property type="entry name" value="TspO_MBR"/>
</dbReference>
<keyword evidence="5 6" id="KW-0472">Membrane</keyword>
<gene>
    <name evidence="7" type="ORF">ENV30_08800</name>
</gene>
<protein>
    <submittedName>
        <fullName evidence="7">Tryptophan-rich sensory protein</fullName>
    </submittedName>
</protein>
<dbReference type="AlphaFoldDB" id="A0A7V3YI17"/>
<feature type="transmembrane region" description="Helical" evidence="6">
    <location>
        <begin position="20"/>
        <end position="39"/>
    </location>
</feature>
<comment type="similarity">
    <text evidence="2">Belongs to the TspO/BZRP family.</text>
</comment>